<evidence type="ECO:0000313" key="2">
    <source>
        <dbReference type="EMBL" id="KGK37945.1"/>
    </source>
</evidence>
<comment type="caution">
    <text evidence="2">The sequence shown here is derived from an EMBL/GenBank/DDBJ whole genome shotgun (WGS) entry which is preliminary data.</text>
</comment>
<feature type="coiled-coil region" evidence="1">
    <location>
        <begin position="92"/>
        <end position="133"/>
    </location>
</feature>
<accession>A0A099NZB8</accession>
<dbReference type="HOGENOM" id="CLU_1686859_0_0_1"/>
<evidence type="ECO:0000313" key="3">
    <source>
        <dbReference type="Proteomes" id="UP000029867"/>
    </source>
</evidence>
<reference evidence="3" key="1">
    <citation type="journal article" date="2014" name="Microb. Cell Fact.">
        <title>Exploiting Issatchenkia orientalis SD108 for succinic acid production.</title>
        <authorList>
            <person name="Xiao H."/>
            <person name="Shao Z."/>
            <person name="Jiang Y."/>
            <person name="Dole S."/>
            <person name="Zhao H."/>
        </authorList>
    </citation>
    <scope>NUCLEOTIDE SEQUENCE [LARGE SCALE GENOMIC DNA]</scope>
    <source>
        <strain evidence="3">SD108</strain>
    </source>
</reference>
<keyword evidence="1" id="KW-0175">Coiled coil</keyword>
<name>A0A099NZB8_PICKU</name>
<evidence type="ECO:0000256" key="1">
    <source>
        <dbReference type="SAM" id="Coils"/>
    </source>
</evidence>
<sequence length="156" mass="18279">MLSMSDLPDEDILSLYMSYNNAKEKEGEILELIRNRVRLRSSIDHLVKVLRADGNVRRSVMKIFEKPLWRRLNDSKIRKKDKKIGDKISNEITRLDRKYAKLSLKYDLLKAEHSVLENELAKLQTNYEGLSSDTYTPQGGKVIGRKIQFKKLSRKR</sequence>
<organism evidence="2 3">
    <name type="scientific">Pichia kudriavzevii</name>
    <name type="common">Yeast</name>
    <name type="synonym">Issatchenkia orientalis</name>
    <dbReference type="NCBI Taxonomy" id="4909"/>
    <lineage>
        <taxon>Eukaryota</taxon>
        <taxon>Fungi</taxon>
        <taxon>Dikarya</taxon>
        <taxon>Ascomycota</taxon>
        <taxon>Saccharomycotina</taxon>
        <taxon>Pichiomycetes</taxon>
        <taxon>Pichiales</taxon>
        <taxon>Pichiaceae</taxon>
        <taxon>Pichia</taxon>
    </lineage>
</organism>
<dbReference type="AlphaFoldDB" id="A0A099NZB8"/>
<proteinExistence type="predicted"/>
<dbReference type="EMBL" id="JQFK01000026">
    <property type="protein sequence ID" value="KGK37945.1"/>
    <property type="molecule type" value="Genomic_DNA"/>
</dbReference>
<gene>
    <name evidence="2" type="ORF">JL09_g2839</name>
</gene>
<dbReference type="Proteomes" id="UP000029867">
    <property type="component" value="Unassembled WGS sequence"/>
</dbReference>
<protein>
    <submittedName>
        <fullName evidence="2">Uncharacterized protein</fullName>
    </submittedName>
</protein>